<dbReference type="AlphaFoldDB" id="A0AAD6Z5N0"/>
<feature type="region of interest" description="Disordered" evidence="1">
    <location>
        <begin position="80"/>
        <end position="102"/>
    </location>
</feature>
<gene>
    <name evidence="2" type="ORF">DFH08DRAFT_1088631</name>
</gene>
<evidence type="ECO:0000313" key="2">
    <source>
        <dbReference type="EMBL" id="KAJ7307680.1"/>
    </source>
</evidence>
<dbReference type="Proteomes" id="UP001218218">
    <property type="component" value="Unassembled WGS sequence"/>
</dbReference>
<sequence>MPHKRAKQAIREQSAQKGIPLCIPPSRKRITALFRCRGSDLAPTRPGAGGHALSSEPLPKAFARTINAAQVHADFYAKRKLRKRRKTDGGGGRDTQIRPGETLAHFNKRIETDMRPLVRSAMQSSIATVRAQYKKGSAPSESTPSFKSAPTTNSKSNNAHSKSTPKSSSAADGADPKPAPPPIDKHASRPKEFARTSSAAPRRLNDIAQAPPELSSFARKKSSTNTPAGKAGGKSTKASILSPAQQLAMAAAREDAVQRYRALKASRRAAGGGDGGERGGGAVGEGEGDE</sequence>
<reference evidence="2" key="1">
    <citation type="submission" date="2023-03" db="EMBL/GenBank/DDBJ databases">
        <title>Massive genome expansion in bonnet fungi (Mycena s.s.) driven by repeated elements and novel gene families across ecological guilds.</title>
        <authorList>
            <consortium name="Lawrence Berkeley National Laboratory"/>
            <person name="Harder C.B."/>
            <person name="Miyauchi S."/>
            <person name="Viragh M."/>
            <person name="Kuo A."/>
            <person name="Thoen E."/>
            <person name="Andreopoulos B."/>
            <person name="Lu D."/>
            <person name="Skrede I."/>
            <person name="Drula E."/>
            <person name="Henrissat B."/>
            <person name="Morin E."/>
            <person name="Kohler A."/>
            <person name="Barry K."/>
            <person name="LaButti K."/>
            <person name="Morin E."/>
            <person name="Salamov A."/>
            <person name="Lipzen A."/>
            <person name="Mereny Z."/>
            <person name="Hegedus B."/>
            <person name="Baldrian P."/>
            <person name="Stursova M."/>
            <person name="Weitz H."/>
            <person name="Taylor A."/>
            <person name="Grigoriev I.V."/>
            <person name="Nagy L.G."/>
            <person name="Martin F."/>
            <person name="Kauserud H."/>
        </authorList>
    </citation>
    <scope>NUCLEOTIDE SEQUENCE</scope>
    <source>
        <strain evidence="2">CBHHK002</strain>
    </source>
</reference>
<accession>A0AAD6Z5N0</accession>
<dbReference type="EMBL" id="JARIHO010000088">
    <property type="protein sequence ID" value="KAJ7307680.1"/>
    <property type="molecule type" value="Genomic_DNA"/>
</dbReference>
<evidence type="ECO:0000256" key="1">
    <source>
        <dbReference type="SAM" id="MobiDB-lite"/>
    </source>
</evidence>
<organism evidence="2 3">
    <name type="scientific">Mycena albidolilacea</name>
    <dbReference type="NCBI Taxonomy" id="1033008"/>
    <lineage>
        <taxon>Eukaryota</taxon>
        <taxon>Fungi</taxon>
        <taxon>Dikarya</taxon>
        <taxon>Basidiomycota</taxon>
        <taxon>Agaricomycotina</taxon>
        <taxon>Agaricomycetes</taxon>
        <taxon>Agaricomycetidae</taxon>
        <taxon>Agaricales</taxon>
        <taxon>Marasmiineae</taxon>
        <taxon>Mycenaceae</taxon>
        <taxon>Mycena</taxon>
    </lineage>
</organism>
<name>A0AAD6Z5N0_9AGAR</name>
<comment type="caution">
    <text evidence="2">The sequence shown here is derived from an EMBL/GenBank/DDBJ whole genome shotgun (WGS) entry which is preliminary data.</text>
</comment>
<proteinExistence type="predicted"/>
<feature type="region of interest" description="Disordered" evidence="1">
    <location>
        <begin position="130"/>
        <end position="290"/>
    </location>
</feature>
<feature type="compositionally biased region" description="Polar residues" evidence="1">
    <location>
        <begin position="139"/>
        <end position="164"/>
    </location>
</feature>
<feature type="compositionally biased region" description="Polar residues" evidence="1">
    <location>
        <begin position="236"/>
        <end position="245"/>
    </location>
</feature>
<protein>
    <submittedName>
        <fullName evidence="2">Uncharacterized protein</fullName>
    </submittedName>
</protein>
<feature type="compositionally biased region" description="Gly residues" evidence="1">
    <location>
        <begin position="270"/>
        <end position="290"/>
    </location>
</feature>
<keyword evidence="3" id="KW-1185">Reference proteome</keyword>
<evidence type="ECO:0000313" key="3">
    <source>
        <dbReference type="Proteomes" id="UP001218218"/>
    </source>
</evidence>
<feature type="compositionally biased region" description="Basic and acidic residues" evidence="1">
    <location>
        <begin position="183"/>
        <end position="194"/>
    </location>
</feature>